<protein>
    <recommendedName>
        <fullName evidence="9">Photosystem I reaction center subunit PsaK</fullName>
    </recommendedName>
    <alternativeName>
        <fullName evidence="9">Photosystem I subunit X</fullName>
    </alternativeName>
</protein>
<dbReference type="GO" id="GO:0009522">
    <property type="term" value="C:photosystem I"/>
    <property type="evidence" value="ECO:0007669"/>
    <property type="project" value="UniProtKB-KW"/>
</dbReference>
<proteinExistence type="inferred from homology"/>
<dbReference type="InterPro" id="IPR037101">
    <property type="entry name" value="PSI_PsaK_bact"/>
</dbReference>
<dbReference type="RefSeq" id="WP_002734065.1">
    <property type="nucleotide sequence ID" value="NZ_BBPA01000066.1"/>
</dbReference>
<comment type="subcellular location">
    <subcellularLocation>
        <location evidence="9">Cellular thylakoid membrane</location>
        <topology evidence="9">Multi-pass membrane protein</topology>
    </subcellularLocation>
    <subcellularLocation>
        <location evidence="1">Membrane</location>
        <topology evidence="1">Multi-pass membrane protein</topology>
    </subcellularLocation>
</comment>
<dbReference type="GO" id="GO:0031676">
    <property type="term" value="C:plasma membrane-derived thylakoid membrane"/>
    <property type="evidence" value="ECO:0007669"/>
    <property type="project" value="UniProtKB-SubCell"/>
</dbReference>
<dbReference type="HAMAP" id="MF_00474">
    <property type="entry name" value="PSI_PsaK"/>
    <property type="match status" value="1"/>
</dbReference>
<keyword evidence="4 9" id="KW-0812">Transmembrane</keyword>
<evidence type="ECO:0000256" key="9">
    <source>
        <dbReference type="HAMAP-Rule" id="MF_00474"/>
    </source>
</evidence>
<dbReference type="Proteomes" id="UP000030321">
    <property type="component" value="Unassembled WGS sequence"/>
</dbReference>
<evidence type="ECO:0000256" key="5">
    <source>
        <dbReference type="ARBA" id="ARBA00022836"/>
    </source>
</evidence>
<reference evidence="11" key="1">
    <citation type="journal article" date="2015" name="Genome">
        <title>Whole Genome Sequence of the Non-Microcystin-Producing Microcystis aeruginosa Strain NIES-44.</title>
        <authorList>
            <person name="Okano K."/>
            <person name="Miyata N."/>
            <person name="Ozaki Y."/>
        </authorList>
    </citation>
    <scope>NUCLEOTIDE SEQUENCE [LARGE SCALE GENOMIC DNA]</scope>
    <source>
        <strain evidence="11">NIES-44</strain>
    </source>
</reference>
<evidence type="ECO:0000256" key="6">
    <source>
        <dbReference type="ARBA" id="ARBA00022989"/>
    </source>
</evidence>
<comment type="similarity">
    <text evidence="2 9">Belongs to the PsaG/PsaK family.</text>
</comment>
<evidence type="ECO:0000256" key="7">
    <source>
        <dbReference type="ARBA" id="ARBA00023078"/>
    </source>
</evidence>
<sequence>MYSTLLMAATAVQGSSEWSPKVAIVMIICNILAIAFGKATIKQQNVGPALPSPALFGGMGLGALLGTTSFGHVLGAGVILGLSRLGVI</sequence>
<dbReference type="PROSITE" id="PS01026">
    <property type="entry name" value="PHOTOSYSTEM_I_PSAGK"/>
    <property type="match status" value="1"/>
</dbReference>
<evidence type="ECO:0000256" key="8">
    <source>
        <dbReference type="ARBA" id="ARBA00023136"/>
    </source>
</evidence>
<dbReference type="EMBL" id="BBPA01000066">
    <property type="protein sequence ID" value="GAL94977.1"/>
    <property type="molecule type" value="Genomic_DNA"/>
</dbReference>
<dbReference type="InterPro" id="IPR035982">
    <property type="entry name" value="PSI_centre_PsaK_sf"/>
</dbReference>
<evidence type="ECO:0000256" key="2">
    <source>
        <dbReference type="ARBA" id="ARBA00006458"/>
    </source>
</evidence>
<dbReference type="InterPro" id="IPR017492">
    <property type="entry name" value="PSI_PsaK"/>
</dbReference>
<dbReference type="AlphaFoldDB" id="A0A0A1VYV8"/>
<dbReference type="Gene3D" id="1.20.860.20">
    <property type="entry name" value="Photosystem I PsaK, reaction centre"/>
    <property type="match status" value="1"/>
</dbReference>
<evidence type="ECO:0000313" key="11">
    <source>
        <dbReference type="Proteomes" id="UP000030321"/>
    </source>
</evidence>
<keyword evidence="7 9" id="KW-0793">Thylakoid</keyword>
<name>A0A0A1VYV8_MICAE</name>
<organism evidence="10 11">
    <name type="scientific">Microcystis aeruginosa NIES-44</name>
    <dbReference type="NCBI Taxonomy" id="449439"/>
    <lineage>
        <taxon>Bacteria</taxon>
        <taxon>Bacillati</taxon>
        <taxon>Cyanobacteriota</taxon>
        <taxon>Cyanophyceae</taxon>
        <taxon>Oscillatoriophycideae</taxon>
        <taxon>Chroococcales</taxon>
        <taxon>Microcystaceae</taxon>
        <taxon>Microcystis</taxon>
    </lineage>
</organism>
<comment type="caution">
    <text evidence="10">The sequence shown here is derived from an EMBL/GenBank/DDBJ whole genome shotgun (WGS) entry which is preliminary data.</text>
</comment>
<evidence type="ECO:0000256" key="4">
    <source>
        <dbReference type="ARBA" id="ARBA00022692"/>
    </source>
</evidence>
<evidence type="ECO:0000256" key="1">
    <source>
        <dbReference type="ARBA" id="ARBA00004141"/>
    </source>
</evidence>
<keyword evidence="8 9" id="KW-0472">Membrane</keyword>
<accession>A0A0A1VYV8</accession>
<feature type="transmembrane region" description="Helical" evidence="9">
    <location>
        <begin position="21"/>
        <end position="41"/>
    </location>
</feature>
<dbReference type="InterPro" id="IPR000549">
    <property type="entry name" value="PSI_PsaG/PsaK"/>
</dbReference>
<keyword evidence="6 9" id="KW-1133">Transmembrane helix</keyword>
<dbReference type="Pfam" id="PF01241">
    <property type="entry name" value="PSI_PSAK"/>
    <property type="match status" value="1"/>
</dbReference>
<feature type="transmembrane region" description="Helical" evidence="9">
    <location>
        <begin position="61"/>
        <end position="82"/>
    </location>
</feature>
<dbReference type="NCBIfam" id="TIGR03049">
    <property type="entry name" value="PS_I_psaK"/>
    <property type="match status" value="1"/>
</dbReference>
<dbReference type="GO" id="GO:0015979">
    <property type="term" value="P:photosynthesis"/>
    <property type="evidence" value="ECO:0007669"/>
    <property type="project" value="UniProtKB-UniRule"/>
</dbReference>
<evidence type="ECO:0000256" key="3">
    <source>
        <dbReference type="ARBA" id="ARBA00022531"/>
    </source>
</evidence>
<evidence type="ECO:0000313" key="10">
    <source>
        <dbReference type="EMBL" id="GAL94977.1"/>
    </source>
</evidence>
<keyword evidence="5 9" id="KW-0603">Photosystem I</keyword>
<gene>
    <name evidence="9" type="primary">psaK</name>
    <name evidence="10" type="ORF">N44_03832</name>
</gene>
<keyword evidence="3 9" id="KW-0602">Photosynthesis</keyword>
<dbReference type="SUPFAM" id="SSF81563">
    <property type="entry name" value="Photosystem I reaction center subunit X, PsaK"/>
    <property type="match status" value="1"/>
</dbReference>